<dbReference type="EMBL" id="BART01019038">
    <property type="protein sequence ID" value="GAG81109.1"/>
    <property type="molecule type" value="Genomic_DNA"/>
</dbReference>
<comment type="caution">
    <text evidence="2">The sequence shown here is derived from an EMBL/GenBank/DDBJ whole genome shotgun (WGS) entry which is preliminary data.</text>
</comment>
<organism evidence="2">
    <name type="scientific">marine sediment metagenome</name>
    <dbReference type="NCBI Taxonomy" id="412755"/>
    <lineage>
        <taxon>unclassified sequences</taxon>
        <taxon>metagenomes</taxon>
        <taxon>ecological metagenomes</taxon>
    </lineage>
</organism>
<reference evidence="2" key="1">
    <citation type="journal article" date="2014" name="Front. Microbiol.">
        <title>High frequency of phylogenetically diverse reductive dehalogenase-homologous genes in deep subseafloor sedimentary metagenomes.</title>
        <authorList>
            <person name="Kawai M."/>
            <person name="Futagami T."/>
            <person name="Toyoda A."/>
            <person name="Takaki Y."/>
            <person name="Nishi S."/>
            <person name="Hori S."/>
            <person name="Arai W."/>
            <person name="Tsubouchi T."/>
            <person name="Morono Y."/>
            <person name="Uchiyama I."/>
            <person name="Ito T."/>
            <person name="Fujiyama A."/>
            <person name="Inagaki F."/>
            <person name="Takami H."/>
        </authorList>
    </citation>
    <scope>NUCLEOTIDE SEQUENCE</scope>
    <source>
        <strain evidence="2">Expedition CK06-06</strain>
    </source>
</reference>
<feature type="region of interest" description="Disordered" evidence="1">
    <location>
        <begin position="51"/>
        <end position="76"/>
    </location>
</feature>
<proteinExistence type="predicted"/>
<feature type="compositionally biased region" description="Basic residues" evidence="1">
    <location>
        <begin position="58"/>
        <end position="73"/>
    </location>
</feature>
<accession>X1AGN7</accession>
<protein>
    <submittedName>
        <fullName evidence="2">Uncharacterized protein</fullName>
    </submittedName>
</protein>
<gene>
    <name evidence="2" type="ORF">S01H4_35746</name>
</gene>
<dbReference type="AlphaFoldDB" id="X1AGN7"/>
<evidence type="ECO:0000313" key="2">
    <source>
        <dbReference type="EMBL" id="GAG81109.1"/>
    </source>
</evidence>
<sequence length="122" mass="14297">MSKEFVTAFGLKDSSKHPGTVVCCMEYSCLMCNKKSHIEICPYSTRQLCEDMKDRPKPRSRKRRRKPVQKPKSKIMEREAKEAKKVLEESKTWHDTMLGFGMDDKAIEEYMQEGKDMDNKQV</sequence>
<name>X1AGN7_9ZZZZ</name>
<evidence type="ECO:0000256" key="1">
    <source>
        <dbReference type="SAM" id="MobiDB-lite"/>
    </source>
</evidence>